<organism evidence="1 2">
    <name type="scientific">Sulfuricaulis limicola</name>
    <dbReference type="NCBI Taxonomy" id="1620215"/>
    <lineage>
        <taxon>Bacteria</taxon>
        <taxon>Pseudomonadati</taxon>
        <taxon>Pseudomonadota</taxon>
        <taxon>Gammaproteobacteria</taxon>
        <taxon>Acidiferrobacterales</taxon>
        <taxon>Acidiferrobacteraceae</taxon>
        <taxon>Sulfuricaulis</taxon>
    </lineage>
</organism>
<protein>
    <submittedName>
        <fullName evidence="1">Uncharacterized protein</fullName>
    </submittedName>
</protein>
<evidence type="ECO:0000313" key="2">
    <source>
        <dbReference type="Proteomes" id="UP000243180"/>
    </source>
</evidence>
<gene>
    <name evidence="1" type="ORF">SCL_0638</name>
</gene>
<name>A0A1B4XDT1_9GAMM</name>
<sequence>MIVTIQLHGKPMRVELSAAAERALAQRTNPLFAEVQLIFGCMIAKRVWFRDEPVTNAVAVNSRLNVWFRPARYAKACSFDDIDNGAEASDYPVAGDRGRFVPDLLSIDYRGGKFVGDFTYSMDEFRAQQAFRDLPN</sequence>
<dbReference type="Proteomes" id="UP000243180">
    <property type="component" value="Chromosome"/>
</dbReference>
<dbReference type="AlphaFoldDB" id="A0A1B4XDT1"/>
<dbReference type="KEGG" id="slim:SCL_0638"/>
<evidence type="ECO:0000313" key="1">
    <source>
        <dbReference type="EMBL" id="BAV32960.1"/>
    </source>
</evidence>
<proteinExistence type="predicted"/>
<keyword evidence="2" id="KW-1185">Reference proteome</keyword>
<reference evidence="1 2" key="1">
    <citation type="submission" date="2015-05" db="EMBL/GenBank/DDBJ databases">
        <title>Complete genome sequence of a sulfur-oxidizing gammaproteobacterium strain HA5.</title>
        <authorList>
            <person name="Miura A."/>
            <person name="Kojima H."/>
            <person name="Fukui M."/>
        </authorList>
    </citation>
    <scope>NUCLEOTIDE SEQUENCE [LARGE SCALE GENOMIC DNA]</scope>
    <source>
        <strain evidence="1 2">HA5</strain>
    </source>
</reference>
<dbReference type="RefSeq" id="WP_096359873.1">
    <property type="nucleotide sequence ID" value="NZ_AP014879.1"/>
</dbReference>
<accession>A0A1B4XDT1</accession>
<dbReference type="InParanoid" id="A0A1B4XDT1"/>
<dbReference type="OrthoDB" id="8564048at2"/>
<dbReference type="EMBL" id="AP014879">
    <property type="protein sequence ID" value="BAV32960.1"/>
    <property type="molecule type" value="Genomic_DNA"/>
</dbReference>